<dbReference type="OrthoDB" id="9766267at2"/>
<feature type="transmembrane region" description="Helical" evidence="6">
    <location>
        <begin position="214"/>
        <end position="236"/>
    </location>
</feature>
<dbReference type="GO" id="GO:0005886">
    <property type="term" value="C:plasma membrane"/>
    <property type="evidence" value="ECO:0007669"/>
    <property type="project" value="TreeGrafter"/>
</dbReference>
<dbReference type="CDD" id="cd01115">
    <property type="entry name" value="SLC13_permease"/>
    <property type="match status" value="1"/>
</dbReference>
<proteinExistence type="predicted"/>
<dbReference type="PANTHER" id="PTHR10283:SF82">
    <property type="entry name" value="SOLUTE CARRIER FAMILY 13 MEMBER 2"/>
    <property type="match status" value="1"/>
</dbReference>
<keyword evidence="2" id="KW-0813">Transport</keyword>
<feature type="transmembrane region" description="Helical" evidence="6">
    <location>
        <begin position="56"/>
        <end position="74"/>
    </location>
</feature>
<evidence type="ECO:0000256" key="2">
    <source>
        <dbReference type="ARBA" id="ARBA00022448"/>
    </source>
</evidence>
<accession>A0A1E8FKE1</accession>
<feature type="transmembrane region" description="Helical" evidence="6">
    <location>
        <begin position="175"/>
        <end position="194"/>
    </location>
</feature>
<evidence type="ECO:0000256" key="1">
    <source>
        <dbReference type="ARBA" id="ARBA00004141"/>
    </source>
</evidence>
<name>A0A1E8FKE1_9ALTE</name>
<feature type="transmembrane region" description="Helical" evidence="6">
    <location>
        <begin position="332"/>
        <end position="349"/>
    </location>
</feature>
<dbReference type="PROSITE" id="PS01271">
    <property type="entry name" value="NA_SULFATE"/>
    <property type="match status" value="1"/>
</dbReference>
<protein>
    <submittedName>
        <fullName evidence="7">Anion transporter</fullName>
    </submittedName>
</protein>
<feature type="transmembrane region" description="Helical" evidence="6">
    <location>
        <begin position="390"/>
        <end position="407"/>
    </location>
</feature>
<feature type="transmembrane region" description="Helical" evidence="6">
    <location>
        <begin position="7"/>
        <end position="25"/>
    </location>
</feature>
<evidence type="ECO:0000256" key="3">
    <source>
        <dbReference type="ARBA" id="ARBA00022692"/>
    </source>
</evidence>
<evidence type="ECO:0000256" key="4">
    <source>
        <dbReference type="ARBA" id="ARBA00022989"/>
    </source>
</evidence>
<feature type="transmembrane region" description="Helical" evidence="6">
    <location>
        <begin position="271"/>
        <end position="289"/>
    </location>
</feature>
<keyword evidence="3 6" id="KW-0812">Transmembrane</keyword>
<feature type="transmembrane region" description="Helical" evidence="6">
    <location>
        <begin position="361"/>
        <end position="383"/>
    </location>
</feature>
<comment type="subcellular location">
    <subcellularLocation>
        <location evidence="1">Membrane</location>
        <topology evidence="1">Multi-pass membrane protein</topology>
    </subcellularLocation>
</comment>
<dbReference type="InterPro" id="IPR001898">
    <property type="entry name" value="SLC13A/DASS"/>
</dbReference>
<reference evidence="7 8" key="1">
    <citation type="submission" date="2016-09" db="EMBL/GenBank/DDBJ databases">
        <title>Alteromonas lipolytica, a new species isolated from sea water.</title>
        <authorList>
            <person name="Wu Y.-H."/>
            <person name="Cheng H."/>
            <person name="Xu X.-W."/>
        </authorList>
    </citation>
    <scope>NUCLEOTIDE SEQUENCE [LARGE SCALE GENOMIC DNA]</scope>
    <source>
        <strain evidence="7 8">JW12</strain>
    </source>
</reference>
<evidence type="ECO:0000256" key="5">
    <source>
        <dbReference type="ARBA" id="ARBA00023136"/>
    </source>
</evidence>
<feature type="transmembrane region" description="Helical" evidence="6">
    <location>
        <begin position="453"/>
        <end position="472"/>
    </location>
</feature>
<gene>
    <name evidence="7" type="ORF">BFC17_00525</name>
</gene>
<evidence type="ECO:0000256" key="6">
    <source>
        <dbReference type="SAM" id="Phobius"/>
    </source>
</evidence>
<feature type="transmembrane region" description="Helical" evidence="6">
    <location>
        <begin position="413"/>
        <end position="432"/>
    </location>
</feature>
<dbReference type="Proteomes" id="UP000176037">
    <property type="component" value="Unassembled WGS sequence"/>
</dbReference>
<evidence type="ECO:0000313" key="7">
    <source>
        <dbReference type="EMBL" id="OFI36400.1"/>
    </source>
</evidence>
<dbReference type="EMBL" id="MJIC01000001">
    <property type="protein sequence ID" value="OFI36400.1"/>
    <property type="molecule type" value="Genomic_DNA"/>
</dbReference>
<feature type="transmembrane region" description="Helical" evidence="6">
    <location>
        <begin position="295"/>
        <end position="312"/>
    </location>
</feature>
<dbReference type="Pfam" id="PF00939">
    <property type="entry name" value="Na_sulph_symp"/>
    <property type="match status" value="1"/>
</dbReference>
<dbReference type="RefSeq" id="WP_070174511.1">
    <property type="nucleotide sequence ID" value="NZ_BMJR01000004.1"/>
</dbReference>
<feature type="transmembrane region" description="Helical" evidence="6">
    <location>
        <begin position="31"/>
        <end position="49"/>
    </location>
</feature>
<dbReference type="PANTHER" id="PTHR10283">
    <property type="entry name" value="SOLUTE CARRIER FAMILY 13 MEMBER"/>
    <property type="match status" value="1"/>
</dbReference>
<keyword evidence="5 6" id="KW-0472">Membrane</keyword>
<keyword evidence="8" id="KW-1185">Reference proteome</keyword>
<dbReference type="InterPro" id="IPR031312">
    <property type="entry name" value="Na/sul_symport_CS"/>
</dbReference>
<organism evidence="7 8">
    <name type="scientific">Alteromonas lipolytica</name>
    <dbReference type="NCBI Taxonomy" id="1856405"/>
    <lineage>
        <taxon>Bacteria</taxon>
        <taxon>Pseudomonadati</taxon>
        <taxon>Pseudomonadota</taxon>
        <taxon>Gammaproteobacteria</taxon>
        <taxon>Alteromonadales</taxon>
        <taxon>Alteromonadaceae</taxon>
        <taxon>Alteromonas/Salinimonas group</taxon>
        <taxon>Alteromonas</taxon>
    </lineage>
</organism>
<dbReference type="AlphaFoldDB" id="A0A1E8FKE1"/>
<keyword evidence="4 6" id="KW-1133">Transmembrane helix</keyword>
<dbReference type="STRING" id="1856405.BFC17_00525"/>
<evidence type="ECO:0000313" key="8">
    <source>
        <dbReference type="Proteomes" id="UP000176037"/>
    </source>
</evidence>
<feature type="transmembrane region" description="Helical" evidence="6">
    <location>
        <begin position="144"/>
        <end position="163"/>
    </location>
</feature>
<dbReference type="NCBIfam" id="TIGR00785">
    <property type="entry name" value="dass"/>
    <property type="match status" value="1"/>
</dbReference>
<feature type="transmembrane region" description="Helical" evidence="6">
    <location>
        <begin position="119"/>
        <end position="138"/>
    </location>
</feature>
<dbReference type="GO" id="GO:0015141">
    <property type="term" value="F:succinate transmembrane transporter activity"/>
    <property type="evidence" value="ECO:0007669"/>
    <property type="project" value="UniProtKB-ARBA"/>
</dbReference>
<feature type="transmembrane region" description="Helical" evidence="6">
    <location>
        <begin position="80"/>
        <end position="98"/>
    </location>
</feature>
<sequence>MALSTRQVGLGLGPVVFLGILLGFSPDNLSQQGVAVLAVTLWVAIWWITEAIPISVTALLPIVLLPLFGGVKIGDVTASYGHKYIFLYMGGFILAIAIERWNLHRRIALNIIYLVGNNVPRIILGFMLSTAFLSMWISNTATTVMMLPIGVAVASQFLGHSAIDVKEGERFSKALMLAIAYSASIGGMATLIGTPPNLVLAGILQQIYGIDISFATWFMFGFPISVVLLTICWVYLTRFAFACQGSQFPGGRQEIARLRAELGSMSYEEKVVLTVFVGTAFLWVFRSYLQNFVPQLDDTIIAISAASVLFMLSSKDRKQPIMTWEEAVRMPWGTIVLFGGGIAIAGGFQKSGLASWIGQHLVLLEALPLFLLVAILIAAVNFLTEITSNLATTTVLLPILAPMALALDVHPYTLMVAVTVAASCAYMLPVATPPNAIVFGSGYLKIADMFKTGIWMNFISIILLTLAVYFLLPALWGFELNVFPAEFKS</sequence>
<comment type="caution">
    <text evidence="7">The sequence shown here is derived from an EMBL/GenBank/DDBJ whole genome shotgun (WGS) entry which is preliminary data.</text>
</comment>